<evidence type="ECO:0000256" key="3">
    <source>
        <dbReference type="ARBA" id="ARBA00022448"/>
    </source>
</evidence>
<evidence type="ECO:0000256" key="4">
    <source>
        <dbReference type="ARBA" id="ARBA00022660"/>
    </source>
</evidence>
<keyword evidence="5 10" id="KW-0999">Mitochondrion inner membrane</keyword>
<dbReference type="Pfam" id="PF02320">
    <property type="entry name" value="UCR_hinge"/>
    <property type="match status" value="1"/>
</dbReference>
<evidence type="ECO:0000256" key="8">
    <source>
        <dbReference type="ARBA" id="ARBA00023136"/>
    </source>
</evidence>
<name>A0A1X6P4Q9_PORUM</name>
<sequence>MDDDPVDTKPTIEEACKPGCSQRWADYEACIKRVAASGDEEAHCTGQYLDFWKCVDVCAAKKIFAPLK</sequence>
<evidence type="ECO:0000256" key="7">
    <source>
        <dbReference type="ARBA" id="ARBA00023128"/>
    </source>
</evidence>
<gene>
    <name evidence="13" type="ORF">BU14_0218s0003</name>
</gene>
<keyword evidence="9 11" id="KW-1015">Disulfide bond</keyword>
<comment type="similarity">
    <text evidence="2 10">Belongs to the UQCRH/QCR6 family.</text>
</comment>
<comment type="subcellular location">
    <subcellularLocation>
        <location evidence="1">Mitochondrion inner membrane</location>
        <topology evidence="1">Peripheral membrane protein</topology>
        <orientation evidence="1">Intermembrane side</orientation>
    </subcellularLocation>
</comment>
<dbReference type="SUPFAM" id="SSF81531">
    <property type="entry name" value="Non-heme 11 kDa protein of cytochrome bc1 complex (Ubiquinol-cytochrome c reductase)"/>
    <property type="match status" value="1"/>
</dbReference>
<dbReference type="PANTHER" id="PTHR15336:SF0">
    <property type="entry name" value="CYTOCHROME B-C1 COMPLEX SUBUNIT 6, MITOCHONDRIAL"/>
    <property type="match status" value="1"/>
</dbReference>
<feature type="disulfide bond" evidence="11">
    <location>
        <begin position="30"/>
        <end position="44"/>
    </location>
</feature>
<organism evidence="13 14">
    <name type="scientific">Porphyra umbilicalis</name>
    <name type="common">Purple laver</name>
    <name type="synonym">Red alga</name>
    <dbReference type="NCBI Taxonomy" id="2786"/>
    <lineage>
        <taxon>Eukaryota</taxon>
        <taxon>Rhodophyta</taxon>
        <taxon>Bangiophyceae</taxon>
        <taxon>Bangiales</taxon>
        <taxon>Bangiaceae</taxon>
        <taxon>Porphyra</taxon>
    </lineage>
</organism>
<feature type="domain" description="Ubiquinol-cytochrome C reductase hinge" evidence="12">
    <location>
        <begin position="7"/>
        <end position="68"/>
    </location>
</feature>
<feature type="disulfide bond" evidence="11">
    <location>
        <begin position="16"/>
        <end position="58"/>
    </location>
</feature>
<dbReference type="InterPro" id="IPR003422">
    <property type="entry name" value="Cyt_b-c1_6"/>
</dbReference>
<dbReference type="Gene3D" id="1.10.287.20">
    <property type="entry name" value="Ubiquinol-cytochrome C reductase hinge domain"/>
    <property type="match status" value="1"/>
</dbReference>
<dbReference type="OrthoDB" id="405848at2759"/>
<dbReference type="PIRSF" id="PIRSF000019">
    <property type="entry name" value="Bc1_11K"/>
    <property type="match status" value="1"/>
</dbReference>
<comment type="function">
    <text evidence="10">Component of the ubiquinol-cytochrome c oxidoreductase, a multisubunit transmembrane complex that is part of the mitochondrial electron transport chain which drives oxidative phosphorylation.</text>
</comment>
<reference evidence="13 14" key="1">
    <citation type="submission" date="2017-03" db="EMBL/GenBank/DDBJ databases">
        <title>WGS assembly of Porphyra umbilicalis.</title>
        <authorList>
            <person name="Brawley S.H."/>
            <person name="Blouin N.A."/>
            <person name="Ficko-Blean E."/>
            <person name="Wheeler G.L."/>
            <person name="Lohr M."/>
            <person name="Goodson H.V."/>
            <person name="Jenkins J.W."/>
            <person name="Blaby-Haas C.E."/>
            <person name="Helliwell K.E."/>
            <person name="Chan C."/>
            <person name="Marriage T."/>
            <person name="Bhattacharya D."/>
            <person name="Klein A.S."/>
            <person name="Badis Y."/>
            <person name="Brodie J."/>
            <person name="Cao Y."/>
            <person name="Collen J."/>
            <person name="Dittami S.M."/>
            <person name="Gachon C.M."/>
            <person name="Green B.R."/>
            <person name="Karpowicz S."/>
            <person name="Kim J.W."/>
            <person name="Kudahl U."/>
            <person name="Lin S."/>
            <person name="Michel G."/>
            <person name="Mittag M."/>
            <person name="Olson B.J."/>
            <person name="Pangilinan J."/>
            <person name="Peng Y."/>
            <person name="Qiu H."/>
            <person name="Shu S."/>
            <person name="Singer J.T."/>
            <person name="Smith A.G."/>
            <person name="Sprecher B.N."/>
            <person name="Wagner V."/>
            <person name="Wang W."/>
            <person name="Wang Z.-Y."/>
            <person name="Yan J."/>
            <person name="Yarish C."/>
            <person name="Zoeuner-Riek S."/>
            <person name="Zhuang Y."/>
            <person name="Zou Y."/>
            <person name="Lindquist E.A."/>
            <person name="Grimwood J."/>
            <person name="Barry K."/>
            <person name="Rokhsar D.S."/>
            <person name="Schmutz J."/>
            <person name="Stiller J.W."/>
            <person name="Grossman A.R."/>
            <person name="Prochnik S.E."/>
        </authorList>
    </citation>
    <scope>NUCLEOTIDE SEQUENCE [LARGE SCALE GENOMIC DNA]</scope>
    <source>
        <strain evidence="13">4086291</strain>
    </source>
</reference>
<proteinExistence type="inferred from homology"/>
<dbReference type="FunFam" id="1.10.287.20:FF:000001">
    <property type="entry name" value="Cytochrome b-c1 complex subunit 6"/>
    <property type="match status" value="1"/>
</dbReference>
<keyword evidence="6 10" id="KW-0249">Electron transport</keyword>
<dbReference type="AlphaFoldDB" id="A0A1X6P4Q9"/>
<keyword evidence="8 10" id="KW-0472">Membrane</keyword>
<dbReference type="Proteomes" id="UP000218209">
    <property type="component" value="Unassembled WGS sequence"/>
</dbReference>
<dbReference type="InterPro" id="IPR036811">
    <property type="entry name" value="Ubol_cytC_Rdtase_hinge_dom_sf"/>
</dbReference>
<dbReference type="EMBL" id="KV918888">
    <property type="protein sequence ID" value="OSX75837.1"/>
    <property type="molecule type" value="Genomic_DNA"/>
</dbReference>
<dbReference type="InterPro" id="IPR023184">
    <property type="entry name" value="Ubol_cytC_Rdtase_hinge_dom"/>
</dbReference>
<dbReference type="GO" id="GO:0006122">
    <property type="term" value="P:mitochondrial electron transport, ubiquinol to cytochrome c"/>
    <property type="evidence" value="ECO:0007669"/>
    <property type="project" value="InterPro"/>
</dbReference>
<keyword evidence="4 10" id="KW-0679">Respiratory chain</keyword>
<evidence type="ECO:0000256" key="6">
    <source>
        <dbReference type="ARBA" id="ARBA00022982"/>
    </source>
</evidence>
<evidence type="ECO:0000313" key="13">
    <source>
        <dbReference type="EMBL" id="OSX75837.1"/>
    </source>
</evidence>
<keyword evidence="7 10" id="KW-0496">Mitochondrion</keyword>
<keyword evidence="14" id="KW-1185">Reference proteome</keyword>
<evidence type="ECO:0000313" key="14">
    <source>
        <dbReference type="Proteomes" id="UP000218209"/>
    </source>
</evidence>
<evidence type="ECO:0000256" key="11">
    <source>
        <dbReference type="PIRSR" id="PIRSR000019-1"/>
    </source>
</evidence>
<evidence type="ECO:0000256" key="10">
    <source>
        <dbReference type="PIRNR" id="PIRNR000019"/>
    </source>
</evidence>
<dbReference type="GO" id="GO:0005743">
    <property type="term" value="C:mitochondrial inner membrane"/>
    <property type="evidence" value="ECO:0007669"/>
    <property type="project" value="UniProtKB-SubCell"/>
</dbReference>
<evidence type="ECO:0000256" key="5">
    <source>
        <dbReference type="ARBA" id="ARBA00022792"/>
    </source>
</evidence>
<accession>A0A1X6P4Q9</accession>
<evidence type="ECO:0000256" key="2">
    <source>
        <dbReference type="ARBA" id="ARBA00006498"/>
    </source>
</evidence>
<keyword evidence="3 10" id="KW-0813">Transport</keyword>
<evidence type="ECO:0000256" key="1">
    <source>
        <dbReference type="ARBA" id="ARBA00004137"/>
    </source>
</evidence>
<protein>
    <recommendedName>
        <fullName evidence="10">Cytochrome b-c1 complex subunit 6</fullName>
    </recommendedName>
</protein>
<evidence type="ECO:0000256" key="9">
    <source>
        <dbReference type="ARBA" id="ARBA00023157"/>
    </source>
</evidence>
<dbReference type="PANTHER" id="PTHR15336">
    <property type="entry name" value="UBIQUINOL-CYTOCHROME C REDUCTASE COMPLEX 7.8 KDA PROTEIN"/>
    <property type="match status" value="1"/>
</dbReference>
<evidence type="ECO:0000259" key="12">
    <source>
        <dbReference type="Pfam" id="PF02320"/>
    </source>
</evidence>